<feature type="transmembrane region" description="Helical" evidence="1">
    <location>
        <begin position="141"/>
        <end position="160"/>
    </location>
</feature>
<reference evidence="2 3" key="1">
    <citation type="submission" date="2024-09" db="EMBL/GenBank/DDBJ databases">
        <authorList>
            <person name="Sun Q."/>
            <person name="Mori K."/>
        </authorList>
    </citation>
    <scope>NUCLEOTIDE SEQUENCE [LARGE SCALE GENOMIC DNA]</scope>
    <source>
        <strain evidence="2 3">JCM 10918</strain>
    </source>
</reference>
<dbReference type="InterPro" id="IPR018681">
    <property type="entry name" value="DUF2165_transmembrane"/>
</dbReference>
<protein>
    <submittedName>
        <fullName evidence="2">DUF2165 domain-containing protein</fullName>
    </submittedName>
</protein>
<keyword evidence="1" id="KW-0472">Membrane</keyword>
<organism evidence="2 3">
    <name type="scientific">Streptomyces thermocoprophilus</name>
    <dbReference type="NCBI Taxonomy" id="78356"/>
    <lineage>
        <taxon>Bacteria</taxon>
        <taxon>Bacillati</taxon>
        <taxon>Actinomycetota</taxon>
        <taxon>Actinomycetes</taxon>
        <taxon>Kitasatosporales</taxon>
        <taxon>Streptomycetaceae</taxon>
        <taxon>Streptomyces</taxon>
    </lineage>
</organism>
<dbReference type="EMBL" id="JBHMAR010000009">
    <property type="protein sequence ID" value="MFB9735579.1"/>
    <property type="molecule type" value="Genomic_DNA"/>
</dbReference>
<feature type="transmembrane region" description="Helical" evidence="1">
    <location>
        <begin position="70"/>
        <end position="94"/>
    </location>
</feature>
<name>A0ABV5VCN9_9ACTN</name>
<evidence type="ECO:0000256" key="1">
    <source>
        <dbReference type="SAM" id="Phobius"/>
    </source>
</evidence>
<feature type="transmembrane region" description="Helical" evidence="1">
    <location>
        <begin position="106"/>
        <end position="129"/>
    </location>
</feature>
<feature type="transmembrane region" description="Helical" evidence="1">
    <location>
        <begin position="12"/>
        <end position="32"/>
    </location>
</feature>
<sequence length="177" mass="19159">MTTPTTRIVPLAAGLLTGTLALYIGLVAFGNITDFDTNQAFVQHVLAMDTTFKDDDLMWRAVTSEGLQNAAYVAIIAWETVAALVLAAGTWFWARGTHGRARQWATYGLLMLMLLFGAGFIAIGGEWFAMWQSKNWNGLDAATRVFLISGIVLLVNHLPLPARDTGKTAPAEAQDAS</sequence>
<dbReference type="RefSeq" id="WP_247471782.1">
    <property type="nucleotide sequence ID" value="NZ_JBHMAR010000009.1"/>
</dbReference>
<keyword evidence="1" id="KW-0812">Transmembrane</keyword>
<gene>
    <name evidence="2" type="ORF">ACFFRO_10605</name>
</gene>
<dbReference type="Proteomes" id="UP001589703">
    <property type="component" value="Unassembled WGS sequence"/>
</dbReference>
<comment type="caution">
    <text evidence="2">The sequence shown here is derived from an EMBL/GenBank/DDBJ whole genome shotgun (WGS) entry which is preliminary data.</text>
</comment>
<evidence type="ECO:0000313" key="3">
    <source>
        <dbReference type="Proteomes" id="UP001589703"/>
    </source>
</evidence>
<keyword evidence="1" id="KW-1133">Transmembrane helix</keyword>
<dbReference type="Pfam" id="PF09933">
    <property type="entry name" value="DUF2165"/>
    <property type="match status" value="1"/>
</dbReference>
<accession>A0ABV5VCN9</accession>
<proteinExistence type="predicted"/>
<evidence type="ECO:0000313" key="2">
    <source>
        <dbReference type="EMBL" id="MFB9735579.1"/>
    </source>
</evidence>
<keyword evidence="3" id="KW-1185">Reference proteome</keyword>